<accession>A0AAW8R3F7</accession>
<dbReference type="GO" id="GO:0080120">
    <property type="term" value="P:CAAX-box protein maturation"/>
    <property type="evidence" value="ECO:0007669"/>
    <property type="project" value="UniProtKB-ARBA"/>
</dbReference>
<dbReference type="EC" id="3.4.-.-" evidence="3"/>
<keyword evidence="1" id="KW-1133">Transmembrane helix</keyword>
<dbReference type="PANTHER" id="PTHR36435">
    <property type="entry name" value="SLR1288 PROTEIN"/>
    <property type="match status" value="1"/>
</dbReference>
<feature type="transmembrane region" description="Helical" evidence="1">
    <location>
        <begin position="33"/>
        <end position="51"/>
    </location>
</feature>
<sequence>MNLTSKQRIIFEIICVLGTMLLVKDIADRFNVIGAGSIAMWCGIVVATMFMKKQNITWKDRGLGLPGSTKDGLKSIGIALLVVVVVIAFMAAIVPIVSTVFGVTVPESSTDKFEFMLGNPLYFAAYLLIVIWVGAAVGEELLMRGFLLNNLMSLFGQRKVGVIAAVVLHAAIFGMLHISQGVPGIIGTGVVAVIFAVVYLFNGRKLFPLIIAHGIINSLSLTAYFLSDGNIT</sequence>
<name>A0AAW8R3F7_9ALTE</name>
<dbReference type="PANTHER" id="PTHR36435:SF1">
    <property type="entry name" value="CAAX AMINO TERMINAL PROTEASE FAMILY PROTEIN"/>
    <property type="match status" value="1"/>
</dbReference>
<evidence type="ECO:0000256" key="1">
    <source>
        <dbReference type="SAM" id="Phobius"/>
    </source>
</evidence>
<keyword evidence="1" id="KW-0472">Membrane</keyword>
<feature type="transmembrane region" description="Helical" evidence="1">
    <location>
        <begin position="206"/>
        <end position="226"/>
    </location>
</feature>
<dbReference type="InterPro" id="IPR052710">
    <property type="entry name" value="CAAX_protease"/>
</dbReference>
<protein>
    <submittedName>
        <fullName evidence="3">CPBP family intramembrane glutamic endopeptidase</fullName>
        <ecNumber evidence="3">3.4.-.-</ecNumber>
    </submittedName>
</protein>
<keyword evidence="3" id="KW-0378">Hydrolase</keyword>
<proteinExistence type="predicted"/>
<feature type="transmembrane region" description="Helical" evidence="1">
    <location>
        <begin position="160"/>
        <end position="178"/>
    </location>
</feature>
<dbReference type="EMBL" id="JAVRIE010000003">
    <property type="protein sequence ID" value="MDT0582959.1"/>
    <property type="molecule type" value="Genomic_DNA"/>
</dbReference>
<gene>
    <name evidence="3" type="ORF">RM544_10445</name>
</gene>
<keyword evidence="4" id="KW-1185">Reference proteome</keyword>
<feature type="transmembrane region" description="Helical" evidence="1">
    <location>
        <begin position="9"/>
        <end position="27"/>
    </location>
</feature>
<dbReference type="GO" id="GO:0004175">
    <property type="term" value="F:endopeptidase activity"/>
    <property type="evidence" value="ECO:0007669"/>
    <property type="project" value="UniProtKB-ARBA"/>
</dbReference>
<evidence type="ECO:0000313" key="3">
    <source>
        <dbReference type="EMBL" id="MDT0582959.1"/>
    </source>
</evidence>
<dbReference type="Proteomes" id="UP001249020">
    <property type="component" value="Unassembled WGS sequence"/>
</dbReference>
<feature type="transmembrane region" description="Helical" evidence="1">
    <location>
        <begin position="78"/>
        <end position="101"/>
    </location>
</feature>
<evidence type="ECO:0000259" key="2">
    <source>
        <dbReference type="Pfam" id="PF02517"/>
    </source>
</evidence>
<dbReference type="RefSeq" id="WP_311361726.1">
    <property type="nucleotide sequence ID" value="NZ_JAVRIE010000003.1"/>
</dbReference>
<evidence type="ECO:0000313" key="4">
    <source>
        <dbReference type="Proteomes" id="UP001249020"/>
    </source>
</evidence>
<feature type="transmembrane region" description="Helical" evidence="1">
    <location>
        <begin position="184"/>
        <end position="201"/>
    </location>
</feature>
<dbReference type="Pfam" id="PF02517">
    <property type="entry name" value="Rce1-like"/>
    <property type="match status" value="1"/>
</dbReference>
<keyword evidence="1" id="KW-0812">Transmembrane</keyword>
<dbReference type="InterPro" id="IPR003675">
    <property type="entry name" value="Rce1/LyrA-like_dom"/>
</dbReference>
<feature type="transmembrane region" description="Helical" evidence="1">
    <location>
        <begin position="121"/>
        <end position="139"/>
    </location>
</feature>
<organism evidence="3 4">
    <name type="scientific">Brumicola blandensis</name>
    <dbReference type="NCBI Taxonomy" id="3075611"/>
    <lineage>
        <taxon>Bacteria</taxon>
        <taxon>Pseudomonadati</taxon>
        <taxon>Pseudomonadota</taxon>
        <taxon>Gammaproteobacteria</taxon>
        <taxon>Alteromonadales</taxon>
        <taxon>Alteromonadaceae</taxon>
        <taxon>Brumicola</taxon>
    </lineage>
</organism>
<feature type="domain" description="CAAX prenyl protease 2/Lysostaphin resistance protein A-like" evidence="2">
    <location>
        <begin position="125"/>
        <end position="218"/>
    </location>
</feature>
<comment type="caution">
    <text evidence="3">The sequence shown here is derived from an EMBL/GenBank/DDBJ whole genome shotgun (WGS) entry which is preliminary data.</text>
</comment>
<reference evidence="3 4" key="1">
    <citation type="submission" date="2023-09" db="EMBL/GenBank/DDBJ databases">
        <authorList>
            <person name="Rey-Velasco X."/>
        </authorList>
    </citation>
    <scope>NUCLEOTIDE SEQUENCE [LARGE SCALE GENOMIC DNA]</scope>
    <source>
        <strain evidence="3 4">W409</strain>
    </source>
</reference>
<dbReference type="AlphaFoldDB" id="A0AAW8R3F7"/>